<name>A0ABP9VL74_9BACT</name>
<sequence length="70" mass="7995">MRRPFWLMAATSDRQSLELASFTRIQPRPAFVRPFLPSLSQQAGDSTFIATENAHRQTDSIIIFLSPIFL</sequence>
<proteinExistence type="predicted"/>
<gene>
    <name evidence="1" type="ORF">Rcae01_01357</name>
</gene>
<evidence type="ECO:0000313" key="1">
    <source>
        <dbReference type="EMBL" id="GAA5505907.1"/>
    </source>
</evidence>
<evidence type="ECO:0000313" key="2">
    <source>
        <dbReference type="Proteomes" id="UP001416858"/>
    </source>
</evidence>
<dbReference type="Proteomes" id="UP001416858">
    <property type="component" value="Unassembled WGS sequence"/>
</dbReference>
<organism evidence="1 2">
    <name type="scientific">Novipirellula caenicola</name>
    <dbReference type="NCBI Taxonomy" id="1536901"/>
    <lineage>
        <taxon>Bacteria</taxon>
        <taxon>Pseudomonadati</taxon>
        <taxon>Planctomycetota</taxon>
        <taxon>Planctomycetia</taxon>
        <taxon>Pirellulales</taxon>
        <taxon>Pirellulaceae</taxon>
        <taxon>Novipirellula</taxon>
    </lineage>
</organism>
<comment type="caution">
    <text evidence="1">The sequence shown here is derived from an EMBL/GenBank/DDBJ whole genome shotgun (WGS) entry which is preliminary data.</text>
</comment>
<keyword evidence="2" id="KW-1185">Reference proteome</keyword>
<accession>A0ABP9VL74</accession>
<dbReference type="RefSeq" id="WP_345682890.1">
    <property type="nucleotide sequence ID" value="NZ_BAABRO010000002.1"/>
</dbReference>
<reference evidence="1 2" key="1">
    <citation type="submission" date="2024-02" db="EMBL/GenBank/DDBJ databases">
        <title>Rhodopirellula caenicola NBRC 110016.</title>
        <authorList>
            <person name="Ichikawa N."/>
            <person name="Katano-Makiyama Y."/>
            <person name="Hidaka K."/>
        </authorList>
    </citation>
    <scope>NUCLEOTIDE SEQUENCE [LARGE SCALE GENOMIC DNA]</scope>
    <source>
        <strain evidence="1 2">NBRC 110016</strain>
    </source>
</reference>
<dbReference type="EMBL" id="BAABRO010000002">
    <property type="protein sequence ID" value="GAA5505907.1"/>
    <property type="molecule type" value="Genomic_DNA"/>
</dbReference>
<protein>
    <submittedName>
        <fullName evidence="1">Uncharacterized protein</fullName>
    </submittedName>
</protein>